<dbReference type="Pfam" id="PF10805">
    <property type="entry name" value="DUF2730"/>
    <property type="match status" value="1"/>
</dbReference>
<organism evidence="2 3">
    <name type="scientific">Sphingomonas paucimobilis</name>
    <name type="common">Pseudomonas paucimobilis</name>
    <dbReference type="NCBI Taxonomy" id="13689"/>
    <lineage>
        <taxon>Bacteria</taxon>
        <taxon>Pseudomonadati</taxon>
        <taxon>Pseudomonadota</taxon>
        <taxon>Alphaproteobacteria</taxon>
        <taxon>Sphingomonadales</taxon>
        <taxon>Sphingomonadaceae</taxon>
        <taxon>Sphingomonas</taxon>
    </lineage>
</organism>
<dbReference type="InterPro" id="IPR020269">
    <property type="entry name" value="Phage_Mu_Releasin"/>
</dbReference>
<dbReference type="AlphaFoldDB" id="A0A7T3E6K3"/>
<gene>
    <name evidence="2" type="ORF">I6G38_05440</name>
</gene>
<sequence length="108" mass="12055">MNISSIWQAIGAIGVLLGIVNLLLTWLNATRQPTVQKLTELECDVEDHGKRIAKVENTIQHMPTLSDLHGVKLQLTEVIGSMRVVETELAATARTMRRVEDHLMNEKA</sequence>
<proteinExistence type="predicted"/>
<dbReference type="EMBL" id="CP065713">
    <property type="protein sequence ID" value="QPT09700.1"/>
    <property type="molecule type" value="Genomic_DNA"/>
</dbReference>
<accession>A0A7T3E6K3</accession>
<dbReference type="RefSeq" id="WP_197939199.1">
    <property type="nucleotide sequence ID" value="NZ_CP065713.1"/>
</dbReference>
<evidence type="ECO:0000313" key="3">
    <source>
        <dbReference type="Proteomes" id="UP000594836"/>
    </source>
</evidence>
<keyword evidence="1" id="KW-1133">Transmembrane helix</keyword>
<reference evidence="2 3" key="1">
    <citation type="submission" date="2020-12" db="EMBL/GenBank/DDBJ databases">
        <title>FDA dAtabase for Regulatory Grade micrObial Sequences (FDA-ARGOS): Supporting development and validation of Infectious Disease Dx tests.</title>
        <authorList>
            <person name="Sproer C."/>
            <person name="Gronow S."/>
            <person name="Severitt S."/>
            <person name="Schroder I."/>
            <person name="Tallon L."/>
            <person name="Sadzewicz L."/>
            <person name="Zhao X."/>
            <person name="Boylan J."/>
            <person name="Ott S."/>
            <person name="Bowen H."/>
            <person name="Vavikolanu K."/>
            <person name="Mehta A."/>
            <person name="Aluvathingal J."/>
            <person name="Nadendla S."/>
            <person name="Lowell S."/>
            <person name="Myers T."/>
            <person name="Yan Y."/>
            <person name="Sichtig H."/>
        </authorList>
    </citation>
    <scope>NUCLEOTIDE SEQUENCE [LARGE SCALE GENOMIC DNA]</scope>
    <source>
        <strain evidence="2 3">FDAARGOS_881</strain>
    </source>
</reference>
<protein>
    <submittedName>
        <fullName evidence="2">DUF2730 family protein</fullName>
    </submittedName>
</protein>
<evidence type="ECO:0000256" key="1">
    <source>
        <dbReference type="SAM" id="Phobius"/>
    </source>
</evidence>
<keyword evidence="1" id="KW-0812">Transmembrane</keyword>
<name>A0A7T3E6K3_SPHPI</name>
<evidence type="ECO:0000313" key="2">
    <source>
        <dbReference type="EMBL" id="QPT09700.1"/>
    </source>
</evidence>
<dbReference type="Proteomes" id="UP000594836">
    <property type="component" value="Chromosome"/>
</dbReference>
<keyword evidence="1" id="KW-0472">Membrane</keyword>
<feature type="transmembrane region" description="Helical" evidence="1">
    <location>
        <begin position="6"/>
        <end position="27"/>
    </location>
</feature>